<comment type="caution">
    <text evidence="1">The sequence shown here is derived from an EMBL/GenBank/DDBJ whole genome shotgun (WGS) entry which is preliminary data.</text>
</comment>
<dbReference type="AlphaFoldDB" id="A0A4R2IJT8"/>
<sequence length="84" mass="9451">MDQESLDRACRDLQARRESLGDAGSEMARLRSDGYSVVESMYIIANVFEISLSEAKRLAVTDGSGNLDTYIDDFHNDVEDGFRR</sequence>
<evidence type="ECO:0000313" key="1">
    <source>
        <dbReference type="EMBL" id="TCO44078.1"/>
    </source>
</evidence>
<keyword evidence="2" id="KW-1185">Reference proteome</keyword>
<dbReference type="Proteomes" id="UP000295573">
    <property type="component" value="Unassembled WGS sequence"/>
</dbReference>
<evidence type="ECO:0000313" key="2">
    <source>
        <dbReference type="Proteomes" id="UP000295573"/>
    </source>
</evidence>
<proteinExistence type="predicted"/>
<gene>
    <name evidence="1" type="ORF">EV646_111271</name>
</gene>
<dbReference type="EMBL" id="SLWR01000011">
    <property type="protein sequence ID" value="TCO44078.1"/>
    <property type="molecule type" value="Genomic_DNA"/>
</dbReference>
<name>A0A4R2IJT8_9ACTN</name>
<reference evidence="1 2" key="1">
    <citation type="journal article" date="2015" name="Stand. Genomic Sci.">
        <title>Genomic Encyclopedia of Bacterial and Archaeal Type Strains, Phase III: the genomes of soil and plant-associated and newly described type strains.</title>
        <authorList>
            <person name="Whitman W.B."/>
            <person name="Woyke T."/>
            <person name="Klenk H.P."/>
            <person name="Zhou Y."/>
            <person name="Lilburn T.G."/>
            <person name="Beck B.J."/>
            <person name="De Vos P."/>
            <person name="Vandamme P."/>
            <person name="Eisen J.A."/>
            <person name="Garrity G."/>
            <person name="Hugenholtz P."/>
            <person name="Kyrpides N.C."/>
        </authorList>
    </citation>
    <scope>NUCLEOTIDE SEQUENCE [LARGE SCALE GENOMIC DNA]</scope>
    <source>
        <strain evidence="1 2">VKM Ac-2541</strain>
    </source>
</reference>
<protein>
    <submittedName>
        <fullName evidence="1">Uncharacterized protein</fullName>
    </submittedName>
</protein>
<organism evidence="1 2">
    <name type="scientific">Kribbella antiqua</name>
    <dbReference type="NCBI Taxonomy" id="2512217"/>
    <lineage>
        <taxon>Bacteria</taxon>
        <taxon>Bacillati</taxon>
        <taxon>Actinomycetota</taxon>
        <taxon>Actinomycetes</taxon>
        <taxon>Propionibacteriales</taxon>
        <taxon>Kribbellaceae</taxon>
        <taxon>Kribbella</taxon>
    </lineage>
</organism>
<accession>A0A4R2IJT8</accession>